<dbReference type="Proteomes" id="UP000694005">
    <property type="component" value="Chromosome A08"/>
</dbReference>
<reference evidence="2" key="1">
    <citation type="submission" date="2018-11" db="EMBL/GenBank/DDBJ databases">
        <authorList>
            <consortium name="Genoscope - CEA"/>
            <person name="William W."/>
        </authorList>
    </citation>
    <scope>NUCLEOTIDE SEQUENCE</scope>
</reference>
<dbReference type="EMBL" id="LS974624">
    <property type="protein sequence ID" value="CAG7897006.1"/>
    <property type="molecule type" value="Genomic_DNA"/>
</dbReference>
<organism evidence="2">
    <name type="scientific">Brassica campestris</name>
    <name type="common">Field mustard</name>
    <dbReference type="NCBI Taxonomy" id="3711"/>
    <lineage>
        <taxon>Eukaryota</taxon>
        <taxon>Viridiplantae</taxon>
        <taxon>Streptophyta</taxon>
        <taxon>Embryophyta</taxon>
        <taxon>Tracheophyta</taxon>
        <taxon>Spermatophyta</taxon>
        <taxon>Magnoliopsida</taxon>
        <taxon>eudicotyledons</taxon>
        <taxon>Gunneridae</taxon>
        <taxon>Pentapetalae</taxon>
        <taxon>rosids</taxon>
        <taxon>malvids</taxon>
        <taxon>Brassicales</taxon>
        <taxon>Brassicaceae</taxon>
        <taxon>Brassiceae</taxon>
        <taxon>Brassica</taxon>
    </lineage>
</organism>
<gene>
    <name evidence="2" type="ORF">BRAA08T32640Z</name>
    <name evidence="1" type="ORF">BRAPAZ1V2_A08P06720.2</name>
</gene>
<evidence type="ECO:0000313" key="2">
    <source>
        <dbReference type="EMBL" id="VDD03163.1"/>
    </source>
</evidence>
<evidence type="ECO:0000313" key="1">
    <source>
        <dbReference type="EMBL" id="CAG7897006.1"/>
    </source>
</evidence>
<accession>A0A3P6BD77</accession>
<sequence length="102" mass="11460">MEIRDGLSTSFSHDTWTDMGCLSDLIGAGGSIEVGIRATATVASAVARRKKTHRVEIYNMIEAVLENQKSKMSDAADVPLWKQKEETFRPQFSTKRTWSLIR</sequence>
<dbReference type="EMBL" id="LR031575">
    <property type="protein sequence ID" value="VDD03163.1"/>
    <property type="molecule type" value="Genomic_DNA"/>
</dbReference>
<protein>
    <submittedName>
        <fullName evidence="1">Uncharacterized protein</fullName>
    </submittedName>
</protein>
<dbReference type="AlphaFoldDB" id="A0A3P6BD77"/>
<proteinExistence type="predicted"/>
<name>A0A3P6BD77_BRACM</name>
<feature type="non-terminal residue" evidence="2">
    <location>
        <position position="102"/>
    </location>
</feature>
<dbReference type="Gramene" id="A08p06720.2_BraZ1">
    <property type="protein sequence ID" value="A08p06720.2_BraZ1.CDS.1"/>
    <property type="gene ID" value="A08g06720.2_BraZ1"/>
</dbReference>